<comment type="caution">
    <text evidence="9">The sequence shown here is derived from an EMBL/GenBank/DDBJ whole genome shotgun (WGS) entry which is preliminary data.</text>
</comment>
<dbReference type="AlphaFoldDB" id="R6X8C5"/>
<dbReference type="RefSeq" id="WP_021720159.1">
    <property type="nucleotide sequence ID" value="NZ_FR892793.1"/>
</dbReference>
<dbReference type="GO" id="GO:0009307">
    <property type="term" value="P:DNA restriction-modification system"/>
    <property type="evidence" value="ECO:0007669"/>
    <property type="project" value="UniProtKB-KW"/>
</dbReference>
<dbReference type="InterPro" id="IPR031303">
    <property type="entry name" value="C5_meth_CS"/>
</dbReference>
<proteinExistence type="inferred from homology"/>
<sequence length="400" mass="45540">MEKTVCELFAGVGGFRLALERASSDFQTVWFSQWEPGKTKQWAHDCYVQHWGDIDEFTGVDISIVDKHNVPDHNLLVGGFPCQDYSVARPLPGSAGLEGKKGVLWWQIRDTLEAKHAPFVLLENVDRLLKSPASQRGRDFGVILACLAALGYAVEWRVVNAAEYGAAQRRRRTFIFAYSTNTRYAERMNRQNPEHIISSIGFFARSFPIEQNFVVNEEMLNFQDIPTVSESFSFEFKNAGYMLNGQIYTANVKPIEEEPTLLRDILAKNVAEDYYLGDKLEKWEYLKGAKKIERTSKTGHRYIFSEGAIAFPDSIDAPARTMLTSESSLNRSTHVIRDPETNRLRLLTQVEAERIQGFDDNWTDTGMPQKFRYFCMGNALVVPMVTRMGRTLSTIMEGEP</sequence>
<feature type="domain" description="Peptidase A2" evidence="8">
    <location>
        <begin position="58"/>
        <end position="140"/>
    </location>
</feature>
<evidence type="ECO:0000256" key="5">
    <source>
        <dbReference type="PROSITE-ProRule" id="PRU01016"/>
    </source>
</evidence>
<dbReference type="Pfam" id="PF00145">
    <property type="entry name" value="DNA_methylase"/>
    <property type="match status" value="1"/>
</dbReference>
<dbReference type="GO" id="GO:0003886">
    <property type="term" value="F:DNA (cytosine-5-)-methyltransferase activity"/>
    <property type="evidence" value="ECO:0007669"/>
    <property type="project" value="UniProtKB-EC"/>
</dbReference>
<organism evidence="9">
    <name type="scientific">Phascolarctobacterium succinatutens CAG:287</name>
    <dbReference type="NCBI Taxonomy" id="1263101"/>
    <lineage>
        <taxon>Bacteria</taxon>
        <taxon>Bacillati</taxon>
        <taxon>Bacillota</taxon>
        <taxon>Negativicutes</taxon>
        <taxon>Acidaminococcales</taxon>
        <taxon>Acidaminococcaceae</taxon>
        <taxon>Phascolarctobacterium</taxon>
    </lineage>
</organism>
<dbReference type="GO" id="GO:0004190">
    <property type="term" value="F:aspartic-type endopeptidase activity"/>
    <property type="evidence" value="ECO:0007669"/>
    <property type="project" value="InterPro"/>
</dbReference>
<evidence type="ECO:0000256" key="7">
    <source>
        <dbReference type="RuleBase" id="RU000417"/>
    </source>
</evidence>
<keyword evidence="3 5" id="KW-0949">S-adenosyl-L-methionine</keyword>
<protein>
    <recommendedName>
        <fullName evidence="7">Cytosine-specific methyltransferase</fullName>
        <ecNumber evidence="7">2.1.1.37</ecNumber>
    </recommendedName>
</protein>
<feature type="active site" evidence="5">
    <location>
        <position position="82"/>
    </location>
</feature>
<dbReference type="PROSITE" id="PS00095">
    <property type="entry name" value="C5_MTASE_2"/>
    <property type="match status" value="1"/>
</dbReference>
<dbReference type="Proteomes" id="UP000014937">
    <property type="component" value="Unassembled WGS sequence"/>
</dbReference>
<reference evidence="9" key="1">
    <citation type="submission" date="2012-11" db="EMBL/GenBank/DDBJ databases">
        <title>Dependencies among metagenomic species, viruses, plasmids and units of genetic variation.</title>
        <authorList>
            <person name="Nielsen H.B."/>
            <person name="Almeida M."/>
            <person name="Juncker A.S."/>
            <person name="Rasmussen S."/>
            <person name="Li J."/>
            <person name="Sunagawa S."/>
            <person name="Plichta D."/>
            <person name="Gautier L."/>
            <person name="Le Chatelier E."/>
            <person name="Peletier E."/>
            <person name="Bonde I."/>
            <person name="Nielsen T."/>
            <person name="Manichanh C."/>
            <person name="Arumugam M."/>
            <person name="Batto J."/>
            <person name="Santos M.B.Q.D."/>
            <person name="Blom N."/>
            <person name="Borruel N."/>
            <person name="Burgdorf K.S."/>
            <person name="Boumezbeur F."/>
            <person name="Casellas F."/>
            <person name="Dore J."/>
            <person name="Guarner F."/>
            <person name="Hansen T."/>
            <person name="Hildebrand F."/>
            <person name="Kaas R.S."/>
            <person name="Kennedy S."/>
            <person name="Kristiansen K."/>
            <person name="Kultima J.R."/>
            <person name="Leonard P."/>
            <person name="Levenez F."/>
            <person name="Lund O."/>
            <person name="Moumen B."/>
            <person name="Le Paslier D."/>
            <person name="Pons N."/>
            <person name="Pedersen O."/>
            <person name="Prifti E."/>
            <person name="Qin J."/>
            <person name="Raes J."/>
            <person name="Tap J."/>
            <person name="Tims S."/>
            <person name="Ussery D.W."/>
            <person name="Yamada T."/>
            <person name="MetaHit consortium"/>
            <person name="Renault P."/>
            <person name="Sicheritz-Ponten T."/>
            <person name="Bork P."/>
            <person name="Wang J."/>
            <person name="Brunak S."/>
            <person name="Ehrlich S.D."/>
        </authorList>
    </citation>
    <scope>NUCLEOTIDE SEQUENCE [LARGE SCALE GENOMIC DNA]</scope>
</reference>
<dbReference type="PROSITE" id="PS50175">
    <property type="entry name" value="ASP_PROT_RETROV"/>
    <property type="match status" value="1"/>
</dbReference>
<dbReference type="PANTHER" id="PTHR46098:SF1">
    <property type="entry name" value="TRNA (CYTOSINE(38)-C(5))-METHYLTRANSFERASE"/>
    <property type="match status" value="1"/>
</dbReference>
<dbReference type="InterPro" id="IPR050750">
    <property type="entry name" value="C5-MTase"/>
</dbReference>
<name>R6X8C5_9FIRM</name>
<dbReference type="InterPro" id="IPR001525">
    <property type="entry name" value="C5_MeTfrase"/>
</dbReference>
<evidence type="ECO:0000256" key="4">
    <source>
        <dbReference type="ARBA" id="ARBA00022747"/>
    </source>
</evidence>
<evidence type="ECO:0000256" key="1">
    <source>
        <dbReference type="ARBA" id="ARBA00022603"/>
    </source>
</evidence>
<keyword evidence="2 5" id="KW-0808">Transferase</keyword>
<dbReference type="InterPro" id="IPR029063">
    <property type="entry name" value="SAM-dependent_MTases_sf"/>
</dbReference>
<dbReference type="GO" id="GO:0032259">
    <property type="term" value="P:methylation"/>
    <property type="evidence" value="ECO:0007669"/>
    <property type="project" value="UniProtKB-KW"/>
</dbReference>
<dbReference type="Gene3D" id="3.90.120.10">
    <property type="entry name" value="DNA Methylase, subunit A, domain 2"/>
    <property type="match status" value="1"/>
</dbReference>
<dbReference type="PROSITE" id="PS51679">
    <property type="entry name" value="SAM_MT_C5"/>
    <property type="match status" value="1"/>
</dbReference>
<dbReference type="Gene3D" id="3.40.50.150">
    <property type="entry name" value="Vaccinia Virus protein VP39"/>
    <property type="match status" value="2"/>
</dbReference>
<dbReference type="SUPFAM" id="SSF53335">
    <property type="entry name" value="S-adenosyl-L-methionine-dependent methyltransferases"/>
    <property type="match status" value="1"/>
</dbReference>
<dbReference type="EMBL" id="CBGL010000129">
    <property type="protein sequence ID" value="CDD12566.1"/>
    <property type="molecule type" value="Genomic_DNA"/>
</dbReference>
<comment type="similarity">
    <text evidence="5 6">Belongs to the class I-like SAM-binding methyltransferase superfamily. C5-methyltransferase family.</text>
</comment>
<keyword evidence="4" id="KW-0680">Restriction system</keyword>
<comment type="catalytic activity">
    <reaction evidence="7">
        <text>a 2'-deoxycytidine in DNA + S-adenosyl-L-methionine = a 5-methyl-2'-deoxycytidine in DNA + S-adenosyl-L-homocysteine + H(+)</text>
        <dbReference type="Rhea" id="RHEA:13681"/>
        <dbReference type="Rhea" id="RHEA-COMP:11369"/>
        <dbReference type="Rhea" id="RHEA-COMP:11370"/>
        <dbReference type="ChEBI" id="CHEBI:15378"/>
        <dbReference type="ChEBI" id="CHEBI:57856"/>
        <dbReference type="ChEBI" id="CHEBI:59789"/>
        <dbReference type="ChEBI" id="CHEBI:85452"/>
        <dbReference type="ChEBI" id="CHEBI:85454"/>
        <dbReference type="EC" id="2.1.1.37"/>
    </reaction>
</comment>
<dbReference type="InterPro" id="IPR001995">
    <property type="entry name" value="Peptidase_A2_cat"/>
</dbReference>
<keyword evidence="1 5" id="KW-0489">Methyltransferase</keyword>
<evidence type="ECO:0000256" key="2">
    <source>
        <dbReference type="ARBA" id="ARBA00022679"/>
    </source>
</evidence>
<dbReference type="InterPro" id="IPR018117">
    <property type="entry name" value="C5_DNA_meth_AS"/>
</dbReference>
<evidence type="ECO:0000313" key="9">
    <source>
        <dbReference type="EMBL" id="CDD12566.1"/>
    </source>
</evidence>
<dbReference type="PRINTS" id="PR00105">
    <property type="entry name" value="C5METTRFRASE"/>
</dbReference>
<dbReference type="EC" id="2.1.1.37" evidence="7"/>
<dbReference type="NCBIfam" id="TIGR00675">
    <property type="entry name" value="dcm"/>
    <property type="match status" value="1"/>
</dbReference>
<dbReference type="PROSITE" id="PS00094">
    <property type="entry name" value="C5_MTASE_1"/>
    <property type="match status" value="1"/>
</dbReference>
<gene>
    <name evidence="9" type="ORF">BN587_01096</name>
</gene>
<evidence type="ECO:0000256" key="6">
    <source>
        <dbReference type="RuleBase" id="RU000416"/>
    </source>
</evidence>
<dbReference type="HOGENOM" id="CLU_006958_0_5_9"/>
<evidence type="ECO:0000259" key="8">
    <source>
        <dbReference type="PROSITE" id="PS50175"/>
    </source>
</evidence>
<evidence type="ECO:0000256" key="3">
    <source>
        <dbReference type="ARBA" id="ARBA00022691"/>
    </source>
</evidence>
<dbReference type="PANTHER" id="PTHR46098">
    <property type="entry name" value="TRNA (CYTOSINE(38)-C(5))-METHYLTRANSFERASE"/>
    <property type="match status" value="1"/>
</dbReference>
<dbReference type="GO" id="GO:0006508">
    <property type="term" value="P:proteolysis"/>
    <property type="evidence" value="ECO:0007669"/>
    <property type="project" value="InterPro"/>
</dbReference>
<accession>R6X8C5</accession>